<sequence>MARRRAAGALLPPLAAVRTQPWTPCLVSPSFLPSFLSRALPFHHFPPLPTFLPTHLTTPSHLLTCFLPPITTTHKYLLRPPSHHPSSFSLAQLLLSRLYAVPVVVVDTFVSLISPRLSSAPVSLSKCCSSSSSYSSTASSCTSPATPGYSTRLGHPLVAPGPRVRDPIH</sequence>
<protein>
    <submittedName>
        <fullName evidence="1">Uncharacterized protein</fullName>
    </submittedName>
</protein>
<name>A0ABR4FFE6_9PEZI</name>
<reference evidence="1 2" key="1">
    <citation type="submission" date="2024-03" db="EMBL/GenBank/DDBJ databases">
        <title>A high-quality draft genome sequence of Diaporthe vaccinii, a causative agent of upright dieback and viscid rot disease in cranberry plants.</title>
        <authorList>
            <person name="Sarrasin M."/>
            <person name="Lang B.F."/>
            <person name="Burger G."/>
        </authorList>
    </citation>
    <scope>NUCLEOTIDE SEQUENCE [LARGE SCALE GENOMIC DNA]</scope>
    <source>
        <strain evidence="1 2">IS7</strain>
    </source>
</reference>
<organism evidence="1 2">
    <name type="scientific">Diaporthe vaccinii</name>
    <dbReference type="NCBI Taxonomy" id="105482"/>
    <lineage>
        <taxon>Eukaryota</taxon>
        <taxon>Fungi</taxon>
        <taxon>Dikarya</taxon>
        <taxon>Ascomycota</taxon>
        <taxon>Pezizomycotina</taxon>
        <taxon>Sordariomycetes</taxon>
        <taxon>Sordariomycetidae</taxon>
        <taxon>Diaporthales</taxon>
        <taxon>Diaporthaceae</taxon>
        <taxon>Diaporthe</taxon>
        <taxon>Diaporthe eres species complex</taxon>
    </lineage>
</organism>
<keyword evidence="2" id="KW-1185">Reference proteome</keyword>
<comment type="caution">
    <text evidence="1">The sequence shown here is derived from an EMBL/GenBank/DDBJ whole genome shotgun (WGS) entry which is preliminary data.</text>
</comment>
<accession>A0ABR4FFE6</accession>
<proteinExistence type="predicted"/>
<evidence type="ECO:0000313" key="2">
    <source>
        <dbReference type="Proteomes" id="UP001600888"/>
    </source>
</evidence>
<dbReference type="EMBL" id="JBAWTH010000001">
    <property type="protein sequence ID" value="KAL2293415.1"/>
    <property type="molecule type" value="Genomic_DNA"/>
</dbReference>
<gene>
    <name evidence="1" type="ORF">FJTKL_05327</name>
</gene>
<evidence type="ECO:0000313" key="1">
    <source>
        <dbReference type="EMBL" id="KAL2293415.1"/>
    </source>
</evidence>
<dbReference type="Proteomes" id="UP001600888">
    <property type="component" value="Unassembled WGS sequence"/>
</dbReference>